<evidence type="ECO:0000256" key="1">
    <source>
        <dbReference type="PROSITE-ProRule" id="PRU00169"/>
    </source>
</evidence>
<dbReference type="Pfam" id="PF00072">
    <property type="entry name" value="Response_reg"/>
    <property type="match status" value="1"/>
</dbReference>
<dbReference type="InterPro" id="IPR011006">
    <property type="entry name" value="CheY-like_superfamily"/>
</dbReference>
<dbReference type="SUPFAM" id="SSF52172">
    <property type="entry name" value="CheY-like"/>
    <property type="match status" value="1"/>
</dbReference>
<evidence type="ECO:0000313" key="4">
    <source>
        <dbReference type="Proteomes" id="UP000574769"/>
    </source>
</evidence>
<gene>
    <name evidence="3" type="ORF">GGQ96_001112</name>
</gene>
<dbReference type="RefSeq" id="WP_184112463.1">
    <property type="nucleotide sequence ID" value="NZ_JACHNY010000002.1"/>
</dbReference>
<name>A0A7W7AJ55_9SPHN</name>
<dbReference type="Gene3D" id="3.40.50.2300">
    <property type="match status" value="1"/>
</dbReference>
<comment type="caution">
    <text evidence="3">The sequence shown here is derived from an EMBL/GenBank/DDBJ whole genome shotgun (WGS) entry which is preliminary data.</text>
</comment>
<proteinExistence type="predicted"/>
<evidence type="ECO:0000313" key="3">
    <source>
        <dbReference type="EMBL" id="MBB4616992.1"/>
    </source>
</evidence>
<reference evidence="3 4" key="1">
    <citation type="submission" date="2020-08" db="EMBL/GenBank/DDBJ databases">
        <title>Genomic Encyclopedia of Type Strains, Phase IV (KMG-IV): sequencing the most valuable type-strain genomes for metagenomic binning, comparative biology and taxonomic classification.</title>
        <authorList>
            <person name="Goeker M."/>
        </authorList>
    </citation>
    <scope>NUCLEOTIDE SEQUENCE [LARGE SCALE GENOMIC DNA]</scope>
    <source>
        <strain evidence="3 4">DSM 15867</strain>
    </source>
</reference>
<dbReference type="GO" id="GO:0000160">
    <property type="term" value="P:phosphorelay signal transduction system"/>
    <property type="evidence" value="ECO:0007669"/>
    <property type="project" value="InterPro"/>
</dbReference>
<keyword evidence="4" id="KW-1185">Reference proteome</keyword>
<sequence length="129" mass="13653">MIDPALSGLDILVVEDEYLLADDLRAMLSQAGARVAGPFAAVAHAAEWLDRGAAVDFALLDINLGGSLIFDLVARLRAATVPIAFLTGYSHSAIPDIYADIPVLDKAVLLGTPDRLMARIVEELGRVVA</sequence>
<dbReference type="EMBL" id="JACHNY010000002">
    <property type="protein sequence ID" value="MBB4616992.1"/>
    <property type="molecule type" value="Genomic_DNA"/>
</dbReference>
<dbReference type="InterPro" id="IPR001789">
    <property type="entry name" value="Sig_transdc_resp-reg_receiver"/>
</dbReference>
<feature type="domain" description="Response regulatory" evidence="2">
    <location>
        <begin position="10"/>
        <end position="124"/>
    </location>
</feature>
<dbReference type="Proteomes" id="UP000574769">
    <property type="component" value="Unassembled WGS sequence"/>
</dbReference>
<dbReference type="AlphaFoldDB" id="A0A7W7AJ55"/>
<protein>
    <submittedName>
        <fullName evidence="3">CheY-like chemotaxis protein</fullName>
    </submittedName>
</protein>
<dbReference type="PROSITE" id="PS50110">
    <property type="entry name" value="RESPONSE_REGULATORY"/>
    <property type="match status" value="1"/>
</dbReference>
<feature type="modified residue" description="4-aspartylphosphate" evidence="1">
    <location>
        <position position="61"/>
    </location>
</feature>
<accession>A0A7W7AJ55</accession>
<evidence type="ECO:0000259" key="2">
    <source>
        <dbReference type="PROSITE" id="PS50110"/>
    </source>
</evidence>
<organism evidence="3 4">
    <name type="scientific">Sphingomonas abaci</name>
    <dbReference type="NCBI Taxonomy" id="237611"/>
    <lineage>
        <taxon>Bacteria</taxon>
        <taxon>Pseudomonadati</taxon>
        <taxon>Pseudomonadota</taxon>
        <taxon>Alphaproteobacteria</taxon>
        <taxon>Sphingomonadales</taxon>
        <taxon>Sphingomonadaceae</taxon>
        <taxon>Sphingomonas</taxon>
    </lineage>
</organism>
<keyword evidence="1" id="KW-0597">Phosphoprotein</keyword>